<name>A0A1D1XM79_9ARAE</name>
<evidence type="ECO:0000313" key="3">
    <source>
        <dbReference type="EMBL" id="JAT43476.1"/>
    </source>
</evidence>
<keyword evidence="2" id="KW-1133">Transmembrane helix</keyword>
<feature type="region of interest" description="Disordered" evidence="1">
    <location>
        <begin position="87"/>
        <end position="127"/>
    </location>
</feature>
<dbReference type="EMBL" id="GDJX01024460">
    <property type="protein sequence ID" value="JAT43476.1"/>
    <property type="molecule type" value="Transcribed_RNA"/>
</dbReference>
<evidence type="ECO:0000256" key="1">
    <source>
        <dbReference type="SAM" id="MobiDB-lite"/>
    </source>
</evidence>
<feature type="non-terminal residue" evidence="3">
    <location>
        <position position="208"/>
    </location>
</feature>
<keyword evidence="2" id="KW-0472">Membrane</keyword>
<accession>A0A1D1XM79</accession>
<dbReference type="AlphaFoldDB" id="A0A1D1XM79"/>
<reference evidence="3" key="1">
    <citation type="submission" date="2015-07" db="EMBL/GenBank/DDBJ databases">
        <title>Transcriptome Assembly of Anthurium amnicola.</title>
        <authorList>
            <person name="Suzuki J."/>
        </authorList>
    </citation>
    <scope>NUCLEOTIDE SEQUENCE</scope>
</reference>
<sequence>VEPSKKRESSVVEHNTLWPSRLARQATSPSTPFPVLLFGCYKNSECPALTASKTPPVAFEFFFHFYPSPVAAVVVFFGRELGVGGHDGGDGGGAGGMRDGGSPGGGQAEVPQPLLEGAGGDKEAGGQGSFPPAALQLPLRPLQLRPQLRRRLLRLLLLIHPASLSFSRIRNEEAMACWVDLCIPLPFLFAFPFWWVGSSWSSDVSHFV</sequence>
<feature type="compositionally biased region" description="Gly residues" evidence="1">
    <location>
        <begin position="87"/>
        <end position="107"/>
    </location>
</feature>
<organism evidence="3">
    <name type="scientific">Anthurium amnicola</name>
    <dbReference type="NCBI Taxonomy" id="1678845"/>
    <lineage>
        <taxon>Eukaryota</taxon>
        <taxon>Viridiplantae</taxon>
        <taxon>Streptophyta</taxon>
        <taxon>Embryophyta</taxon>
        <taxon>Tracheophyta</taxon>
        <taxon>Spermatophyta</taxon>
        <taxon>Magnoliopsida</taxon>
        <taxon>Liliopsida</taxon>
        <taxon>Araceae</taxon>
        <taxon>Pothoideae</taxon>
        <taxon>Potheae</taxon>
        <taxon>Anthurium</taxon>
    </lineage>
</organism>
<feature type="transmembrane region" description="Helical" evidence="2">
    <location>
        <begin position="175"/>
        <end position="196"/>
    </location>
</feature>
<keyword evidence="2" id="KW-0812">Transmembrane</keyword>
<gene>
    <name evidence="3" type="ORF">g.120988</name>
</gene>
<proteinExistence type="predicted"/>
<protein>
    <submittedName>
        <fullName evidence="3">Uncharacterized protein</fullName>
    </submittedName>
</protein>
<feature type="non-terminal residue" evidence="3">
    <location>
        <position position="1"/>
    </location>
</feature>
<evidence type="ECO:0000256" key="2">
    <source>
        <dbReference type="SAM" id="Phobius"/>
    </source>
</evidence>